<evidence type="ECO:0000313" key="2">
    <source>
        <dbReference type="Proteomes" id="UP000030686"/>
    </source>
</evidence>
<gene>
    <name evidence="1" type="ORF">PROQFM164_S04g001030</name>
</gene>
<organism evidence="1 2">
    <name type="scientific">Penicillium roqueforti (strain FM164)</name>
    <dbReference type="NCBI Taxonomy" id="1365484"/>
    <lineage>
        <taxon>Eukaryota</taxon>
        <taxon>Fungi</taxon>
        <taxon>Dikarya</taxon>
        <taxon>Ascomycota</taxon>
        <taxon>Pezizomycotina</taxon>
        <taxon>Eurotiomycetes</taxon>
        <taxon>Eurotiomycetidae</taxon>
        <taxon>Eurotiales</taxon>
        <taxon>Aspergillaceae</taxon>
        <taxon>Penicillium</taxon>
    </lineage>
</organism>
<dbReference type="AlphaFoldDB" id="W6QPZ0"/>
<dbReference type="EMBL" id="HG792018">
    <property type="protein sequence ID" value="CDM36149.1"/>
    <property type="molecule type" value="Genomic_DNA"/>
</dbReference>
<dbReference type="OrthoDB" id="4177740at2759"/>
<proteinExistence type="predicted"/>
<dbReference type="STRING" id="1365484.W6QPZ0"/>
<dbReference type="Proteomes" id="UP000030686">
    <property type="component" value="Unassembled WGS sequence"/>
</dbReference>
<keyword evidence="2" id="KW-1185">Reference proteome</keyword>
<evidence type="ECO:0000313" key="1">
    <source>
        <dbReference type="EMBL" id="CDM36149.1"/>
    </source>
</evidence>
<accession>W6QPZ0</accession>
<sequence>MTEFHLTLGKSLDGWRVAIMSRQSSPTSSTQLFGHRSDGRRIPCVAKTPSGGQPRPPHVMITIVIGEQPSEGLFRAEVMTITTAMITRLQNEDFLQYNTIPIMAITVFGGINARVIEAQSSQDGLVIKKTQLFDFSTNEVANESMNILLGFMSADLVGNPRMPTVPKPTVVIDIPKSSQKEHTLARMFGSVRARKFRRPRLDAEPHDSEGVGK</sequence>
<protein>
    <submittedName>
        <fullName evidence="1">Genomic scaffold, ProqFM164S04</fullName>
    </submittedName>
</protein>
<reference evidence="1" key="1">
    <citation type="journal article" date="2014" name="Nat. Commun.">
        <title>Multiple recent horizontal transfers of a large genomic region in cheese making fungi.</title>
        <authorList>
            <person name="Cheeseman K."/>
            <person name="Ropars J."/>
            <person name="Renault P."/>
            <person name="Dupont J."/>
            <person name="Gouzy J."/>
            <person name="Branca A."/>
            <person name="Abraham A.L."/>
            <person name="Ceppi M."/>
            <person name="Conseiller E."/>
            <person name="Debuchy R."/>
            <person name="Malagnac F."/>
            <person name="Goarin A."/>
            <person name="Silar P."/>
            <person name="Lacoste S."/>
            <person name="Sallet E."/>
            <person name="Bensimon A."/>
            <person name="Giraud T."/>
            <person name="Brygoo Y."/>
        </authorList>
    </citation>
    <scope>NUCLEOTIDE SEQUENCE [LARGE SCALE GENOMIC DNA]</scope>
    <source>
        <strain evidence="1">FM164</strain>
    </source>
</reference>
<name>W6QPZ0_PENRF</name>